<evidence type="ECO:0000256" key="2">
    <source>
        <dbReference type="ARBA" id="ARBA00022771"/>
    </source>
</evidence>
<accession>A0A1E3HW55</accession>
<reference evidence="8 9" key="1">
    <citation type="submission" date="2016-06" db="EMBL/GenBank/DDBJ databases">
        <title>Evolution of pathogenesis and genome organization in the Tremellales.</title>
        <authorList>
            <person name="Cuomo C."/>
            <person name="Litvintseva A."/>
            <person name="Heitman J."/>
            <person name="Chen Y."/>
            <person name="Sun S."/>
            <person name="Springer D."/>
            <person name="Dromer F."/>
            <person name="Young S."/>
            <person name="Zeng Q."/>
            <person name="Chapman S."/>
            <person name="Gujja S."/>
            <person name="Saif S."/>
            <person name="Birren B."/>
        </authorList>
    </citation>
    <scope>NUCLEOTIDE SEQUENCE [LARGE SCALE GENOMIC DNA]</scope>
    <source>
        <strain evidence="8 9">CBS 6039</strain>
    </source>
</reference>
<dbReference type="GO" id="GO:0008270">
    <property type="term" value="F:zinc ion binding"/>
    <property type="evidence" value="ECO:0007669"/>
    <property type="project" value="UniProtKB-KW"/>
</dbReference>
<keyword evidence="9" id="KW-1185">Reference proteome</keyword>
<dbReference type="InterPro" id="IPR010666">
    <property type="entry name" value="Znf_GRF"/>
</dbReference>
<evidence type="ECO:0000256" key="5">
    <source>
        <dbReference type="SAM" id="Coils"/>
    </source>
</evidence>
<evidence type="ECO:0000256" key="1">
    <source>
        <dbReference type="ARBA" id="ARBA00022723"/>
    </source>
</evidence>
<evidence type="ECO:0000256" key="3">
    <source>
        <dbReference type="ARBA" id="ARBA00022833"/>
    </source>
</evidence>
<evidence type="ECO:0000256" key="6">
    <source>
        <dbReference type="SAM" id="MobiDB-lite"/>
    </source>
</evidence>
<protein>
    <recommendedName>
        <fullName evidence="7">GRF-type domain-containing protein</fullName>
    </recommendedName>
</protein>
<feature type="compositionally biased region" description="Low complexity" evidence="6">
    <location>
        <begin position="153"/>
        <end position="165"/>
    </location>
</feature>
<dbReference type="RefSeq" id="XP_018995125.1">
    <property type="nucleotide sequence ID" value="XM_019136456.1"/>
</dbReference>
<name>A0A1E3HW55_9TREE</name>
<keyword evidence="2 4" id="KW-0863">Zinc-finger</keyword>
<evidence type="ECO:0000256" key="4">
    <source>
        <dbReference type="PROSITE-ProRule" id="PRU01343"/>
    </source>
</evidence>
<dbReference type="Proteomes" id="UP000094065">
    <property type="component" value="Unassembled WGS sequence"/>
</dbReference>
<feature type="compositionally biased region" description="Acidic residues" evidence="6">
    <location>
        <begin position="131"/>
        <end position="141"/>
    </location>
</feature>
<keyword evidence="1" id="KW-0479">Metal-binding</keyword>
<keyword evidence="3" id="KW-0862">Zinc</keyword>
<feature type="domain" description="GRF-type" evidence="7">
    <location>
        <begin position="29"/>
        <end position="73"/>
    </location>
</feature>
<keyword evidence="5" id="KW-0175">Coiled coil</keyword>
<dbReference type="STRING" id="1295533.A0A1E3HW55"/>
<feature type="region of interest" description="Disordered" evidence="6">
    <location>
        <begin position="1"/>
        <end position="23"/>
    </location>
</feature>
<dbReference type="GeneID" id="30154069"/>
<gene>
    <name evidence="8" type="ORF">L202_02760</name>
</gene>
<evidence type="ECO:0000313" key="9">
    <source>
        <dbReference type="Proteomes" id="UP000094065"/>
    </source>
</evidence>
<dbReference type="PANTHER" id="PTHR33680">
    <property type="entry name" value="OS07G0190500 PROTEIN"/>
    <property type="match status" value="1"/>
</dbReference>
<dbReference type="AlphaFoldDB" id="A0A1E3HW55"/>
<dbReference type="OrthoDB" id="5418639at2759"/>
<dbReference type="PANTHER" id="PTHR33680:SF1">
    <property type="entry name" value="OS05G0489500 PROTEIN"/>
    <property type="match status" value="1"/>
</dbReference>
<dbReference type="EMBL" id="AWGJ01000004">
    <property type="protein sequence ID" value="ODN80559.1"/>
    <property type="molecule type" value="Genomic_DNA"/>
</dbReference>
<evidence type="ECO:0000313" key="8">
    <source>
        <dbReference type="EMBL" id="ODN80559.1"/>
    </source>
</evidence>
<feature type="compositionally biased region" description="Polar residues" evidence="6">
    <location>
        <begin position="166"/>
        <end position="184"/>
    </location>
</feature>
<feature type="compositionally biased region" description="Polar residues" evidence="6">
    <location>
        <begin position="80"/>
        <end position="95"/>
    </location>
</feature>
<comment type="caution">
    <text evidence="8">The sequence shown here is derived from an EMBL/GenBank/DDBJ whole genome shotgun (WGS) entry which is preliminary data.</text>
</comment>
<feature type="region of interest" description="Disordered" evidence="6">
    <location>
        <begin position="71"/>
        <end position="223"/>
    </location>
</feature>
<dbReference type="Pfam" id="PF06839">
    <property type="entry name" value="Zn_ribbon_GRF"/>
    <property type="match status" value="1"/>
</dbReference>
<organism evidence="8 9">
    <name type="scientific">Cryptococcus amylolentus CBS 6039</name>
    <dbReference type="NCBI Taxonomy" id="1295533"/>
    <lineage>
        <taxon>Eukaryota</taxon>
        <taxon>Fungi</taxon>
        <taxon>Dikarya</taxon>
        <taxon>Basidiomycota</taxon>
        <taxon>Agaricomycotina</taxon>
        <taxon>Tremellomycetes</taxon>
        <taxon>Tremellales</taxon>
        <taxon>Cryptococcaceae</taxon>
        <taxon>Cryptococcus</taxon>
    </lineage>
</organism>
<evidence type="ECO:0000259" key="7">
    <source>
        <dbReference type="PROSITE" id="PS51999"/>
    </source>
</evidence>
<dbReference type="PROSITE" id="PS51999">
    <property type="entry name" value="ZF_GRF"/>
    <property type="match status" value="1"/>
</dbReference>
<feature type="coiled-coil region" evidence="5">
    <location>
        <begin position="244"/>
        <end position="285"/>
    </location>
</feature>
<proteinExistence type="predicted"/>
<sequence length="286" mass="31699">MSTYTSRPAGQRIQVMPPPIQDEEGAVFCPQHKRRCKQLTSKSSANPGRHFYNCSLPRDDPGRCKFFAWADELPPPSPQKAPQANLAPQTPSRFGSTGGQVLGRAPTSAAAVALNTPQSLSRTDRGRSESDDGDDLDWDGVDLDKMEKDAIASSQQSSARKMSSQESITSTPTVGFNDRLNNAISGVKRSRDDDEAATSPRPVKRPIPENPFLTGSSPAHPSLMPTIATLQHVSDDLYRRDRKEAATEQMKESMRKKIRSLEEKNQTLEERNRVLEARVRQLEAMR</sequence>